<dbReference type="AlphaFoldDB" id="A0A381RMY0"/>
<organism evidence="1">
    <name type="scientific">marine metagenome</name>
    <dbReference type="NCBI Taxonomy" id="408172"/>
    <lineage>
        <taxon>unclassified sequences</taxon>
        <taxon>metagenomes</taxon>
        <taxon>ecological metagenomes</taxon>
    </lineage>
</organism>
<evidence type="ECO:0000313" key="1">
    <source>
        <dbReference type="EMBL" id="SUZ92614.1"/>
    </source>
</evidence>
<name>A0A381RMY0_9ZZZZ</name>
<dbReference type="InterPro" id="IPR029069">
    <property type="entry name" value="HotDog_dom_sf"/>
</dbReference>
<dbReference type="Pfam" id="PF13279">
    <property type="entry name" value="4HBT_2"/>
    <property type="match status" value="1"/>
</dbReference>
<dbReference type="EMBL" id="UINC01002074">
    <property type="protein sequence ID" value="SUZ92614.1"/>
    <property type="molecule type" value="Genomic_DNA"/>
</dbReference>
<accession>A0A381RMY0</accession>
<proteinExistence type="predicted"/>
<protein>
    <recommendedName>
        <fullName evidence="2">Thioesterase domain-containing protein</fullName>
    </recommendedName>
</protein>
<dbReference type="SUPFAM" id="SSF54637">
    <property type="entry name" value="Thioesterase/thiol ester dehydrase-isomerase"/>
    <property type="match status" value="1"/>
</dbReference>
<reference evidence="1" key="1">
    <citation type="submission" date="2018-05" db="EMBL/GenBank/DDBJ databases">
        <authorList>
            <person name="Lanie J.A."/>
            <person name="Ng W.-L."/>
            <person name="Kazmierczak K.M."/>
            <person name="Andrzejewski T.M."/>
            <person name="Davidsen T.M."/>
            <person name="Wayne K.J."/>
            <person name="Tettelin H."/>
            <person name="Glass J.I."/>
            <person name="Rusch D."/>
            <person name="Podicherti R."/>
            <person name="Tsui H.-C.T."/>
            <person name="Winkler M.E."/>
        </authorList>
    </citation>
    <scope>NUCLEOTIDE SEQUENCE</scope>
</reference>
<feature type="non-terminal residue" evidence="1">
    <location>
        <position position="1"/>
    </location>
</feature>
<dbReference type="Gene3D" id="3.10.129.10">
    <property type="entry name" value="Hotdog Thioesterase"/>
    <property type="match status" value="1"/>
</dbReference>
<gene>
    <name evidence="1" type="ORF">METZ01_LOCUS45468</name>
</gene>
<evidence type="ECO:0008006" key="2">
    <source>
        <dbReference type="Google" id="ProtNLM"/>
    </source>
</evidence>
<dbReference type="CDD" id="cd00586">
    <property type="entry name" value="4HBT"/>
    <property type="match status" value="1"/>
</dbReference>
<sequence length="156" mass="17952">VKKKFPYPGNPVKVVAEMCDMNGHMNVADYARIFDDGSVELYNDMGFGKKYFEEGFSCFTLEMNIQYLNELIEGQVAFPYYRLIDVSPKLIHYGGILLTDEGILSATNEQMLAHIDMSKRRSSEMPEGMYNNLQDMLEEHNKSGDVDFDLRLKIKK</sequence>